<dbReference type="Gene3D" id="1.20.1250.20">
    <property type="entry name" value="MFS general substrate transporter like domains"/>
    <property type="match status" value="2"/>
</dbReference>
<keyword evidence="4 6" id="KW-0472">Membrane</keyword>
<evidence type="ECO:0000256" key="1">
    <source>
        <dbReference type="ARBA" id="ARBA00004651"/>
    </source>
</evidence>
<feature type="transmembrane region" description="Helical" evidence="6">
    <location>
        <begin position="290"/>
        <end position="314"/>
    </location>
</feature>
<dbReference type="PANTHER" id="PTHR23534">
    <property type="entry name" value="MFS PERMEASE"/>
    <property type="match status" value="1"/>
</dbReference>
<feature type="transmembrane region" description="Helical" evidence="6">
    <location>
        <begin position="46"/>
        <end position="73"/>
    </location>
</feature>
<accession>W9G1R1</accession>
<feature type="transmembrane region" description="Helical" evidence="6">
    <location>
        <begin position="17"/>
        <end position="40"/>
    </location>
</feature>
<dbReference type="SUPFAM" id="SSF103473">
    <property type="entry name" value="MFS general substrate transporter"/>
    <property type="match status" value="1"/>
</dbReference>
<keyword evidence="9" id="KW-1185">Reference proteome</keyword>
<keyword evidence="3 6" id="KW-1133">Transmembrane helix</keyword>
<feature type="transmembrane region" description="Helical" evidence="6">
    <location>
        <begin position="326"/>
        <end position="349"/>
    </location>
</feature>
<evidence type="ECO:0000256" key="5">
    <source>
        <dbReference type="SAM" id="MobiDB-lite"/>
    </source>
</evidence>
<comment type="subcellular location">
    <subcellularLocation>
        <location evidence="1">Cell membrane</location>
        <topology evidence="1">Multi-pass membrane protein</topology>
    </subcellularLocation>
</comment>
<evidence type="ECO:0000313" key="8">
    <source>
        <dbReference type="EMBL" id="EWT00001.1"/>
    </source>
</evidence>
<feature type="transmembrane region" description="Helical" evidence="6">
    <location>
        <begin position="445"/>
        <end position="465"/>
    </location>
</feature>
<proteinExistence type="predicted"/>
<dbReference type="AlphaFoldDB" id="W9G1R1"/>
<dbReference type="PATRIC" id="fig|1386089.3.peg.3795"/>
<evidence type="ECO:0000256" key="4">
    <source>
        <dbReference type="ARBA" id="ARBA00023136"/>
    </source>
</evidence>
<feature type="region of interest" description="Disordered" evidence="5">
    <location>
        <begin position="253"/>
        <end position="273"/>
    </location>
</feature>
<reference evidence="8 9" key="1">
    <citation type="submission" date="2013-08" db="EMBL/GenBank/DDBJ databases">
        <title>Intrasporangium oryzae NRRL B-24470.</title>
        <authorList>
            <person name="Liu H."/>
            <person name="Wang G."/>
        </authorList>
    </citation>
    <scope>NUCLEOTIDE SEQUENCE [LARGE SCALE GENOMIC DNA]</scope>
    <source>
        <strain evidence="8 9">NRRL B-24470</strain>
    </source>
</reference>
<dbReference type="EMBL" id="AWSA01000060">
    <property type="protein sequence ID" value="EWT00001.1"/>
    <property type="molecule type" value="Genomic_DNA"/>
</dbReference>
<evidence type="ECO:0000256" key="6">
    <source>
        <dbReference type="SAM" id="Phobius"/>
    </source>
</evidence>
<organism evidence="8 9">
    <name type="scientific">Intrasporangium oryzae NRRL B-24470</name>
    <dbReference type="NCBI Taxonomy" id="1386089"/>
    <lineage>
        <taxon>Bacteria</taxon>
        <taxon>Bacillati</taxon>
        <taxon>Actinomycetota</taxon>
        <taxon>Actinomycetes</taxon>
        <taxon>Micrococcales</taxon>
        <taxon>Intrasporangiaceae</taxon>
        <taxon>Intrasporangium</taxon>
    </lineage>
</organism>
<dbReference type="eggNOG" id="COG0477">
    <property type="taxonomic scope" value="Bacteria"/>
</dbReference>
<dbReference type="Pfam" id="PF07690">
    <property type="entry name" value="MFS_1"/>
    <property type="match status" value="1"/>
</dbReference>
<dbReference type="InterPro" id="IPR020846">
    <property type="entry name" value="MFS_dom"/>
</dbReference>
<dbReference type="CDD" id="cd06174">
    <property type="entry name" value="MFS"/>
    <property type="match status" value="1"/>
</dbReference>
<feature type="transmembrane region" description="Helical" evidence="6">
    <location>
        <begin position="356"/>
        <end position="373"/>
    </location>
</feature>
<dbReference type="PANTHER" id="PTHR23534:SF1">
    <property type="entry name" value="MAJOR FACILITATOR SUPERFAMILY PROTEIN"/>
    <property type="match status" value="1"/>
</dbReference>
<dbReference type="RefSeq" id="WP_034809466.1">
    <property type="nucleotide sequence ID" value="NZ_AWSA01000060.1"/>
</dbReference>
<feature type="transmembrane region" description="Helical" evidence="6">
    <location>
        <begin position="420"/>
        <end position="439"/>
    </location>
</feature>
<sequence>MGPIAERKPLQRKVIRTLVMSQVLAGLGMASGLSVGVLLAENLSGAASLAGLGSTAQVLGGALITIPVARIMAARGRRVGLQLGYVLALAGAGLVVTAAVVGSFALFIVGMLLLGGGTTSNGQARYAAADLAAPEHRGRDLSIVVWATTIGSVLGPNLVGPGKAFAQAIGVPELAGSFVFSMVGFVLAFLVINRLLRPDPLLTSRALDLAEARAAGGRHTDEVDVVPETVTTPAHGAGKRAVAVEPVDGLGGDVDHGGVRERPDDAVRADPPVDHDGSVSRGLRVVRSNLGAFVGMLTTALGHVVMVSVMVMTPVHMEDGHAELEVIGFVISMHILGMFALSPVIGWAVDRWGARPIAALGGGILTVAALLASRSQDGWSGLLLLALFLLGLGWSCTLVSGSTMLTASITVAERPATQGLSDVVMGLMGALGGACAGFVVGAFGYSTLASGAAVVGGLIIALVVLSRIPGGQSVPDPA</sequence>
<protein>
    <submittedName>
        <fullName evidence="8">MFS transporter</fullName>
    </submittedName>
</protein>
<name>W9G1R1_9MICO</name>
<evidence type="ECO:0000259" key="7">
    <source>
        <dbReference type="PROSITE" id="PS50850"/>
    </source>
</evidence>
<dbReference type="GO" id="GO:0005886">
    <property type="term" value="C:plasma membrane"/>
    <property type="evidence" value="ECO:0007669"/>
    <property type="project" value="UniProtKB-SubCell"/>
</dbReference>
<dbReference type="InterPro" id="IPR036259">
    <property type="entry name" value="MFS_trans_sf"/>
</dbReference>
<dbReference type="Proteomes" id="UP000019489">
    <property type="component" value="Unassembled WGS sequence"/>
</dbReference>
<evidence type="ECO:0000256" key="3">
    <source>
        <dbReference type="ARBA" id="ARBA00022989"/>
    </source>
</evidence>
<feature type="transmembrane region" description="Helical" evidence="6">
    <location>
        <begin position="379"/>
        <end position="399"/>
    </location>
</feature>
<gene>
    <name evidence="8" type="ORF">N865_19400</name>
</gene>
<dbReference type="OrthoDB" id="9776171at2"/>
<dbReference type="GO" id="GO:0022857">
    <property type="term" value="F:transmembrane transporter activity"/>
    <property type="evidence" value="ECO:0007669"/>
    <property type="project" value="InterPro"/>
</dbReference>
<keyword evidence="2 6" id="KW-0812">Transmembrane</keyword>
<evidence type="ECO:0000313" key="9">
    <source>
        <dbReference type="Proteomes" id="UP000019489"/>
    </source>
</evidence>
<feature type="transmembrane region" description="Helical" evidence="6">
    <location>
        <begin position="174"/>
        <end position="196"/>
    </location>
</feature>
<feature type="transmembrane region" description="Helical" evidence="6">
    <location>
        <begin position="85"/>
        <end position="114"/>
    </location>
</feature>
<comment type="caution">
    <text evidence="8">The sequence shown here is derived from an EMBL/GenBank/DDBJ whole genome shotgun (WGS) entry which is preliminary data.</text>
</comment>
<dbReference type="PROSITE" id="PS50850">
    <property type="entry name" value="MFS"/>
    <property type="match status" value="1"/>
</dbReference>
<dbReference type="InterPro" id="IPR011701">
    <property type="entry name" value="MFS"/>
</dbReference>
<dbReference type="STRING" id="1386089.N865_19400"/>
<feature type="domain" description="Major facilitator superfamily (MFS) profile" evidence="7">
    <location>
        <begin position="288"/>
        <end position="478"/>
    </location>
</feature>
<evidence type="ECO:0000256" key="2">
    <source>
        <dbReference type="ARBA" id="ARBA00022692"/>
    </source>
</evidence>